<sequence>MSENAGGCGRCCCSFIFTLGLTSLFMWLSLRTSNPKCSIEEFYLPALNKSSNNRNNTTLQFRLELENTNKDKGVYYDDVNVTVYDFPNRSHIIGTSVIGRFYQGHKKTAHKNGTALTDQKVVSRAVFANGSAVFRVDLVTAVRFKIIAWKTKRHKIAVGADVEVNVNGTKVNKKSIKLSSSGSNNEKEKIVNMHKYKSGGYSMLTVHTIGNVVVHDGSCVMILLAGL</sequence>
<keyword evidence="3" id="KW-0812">Transmembrane</keyword>
<evidence type="ECO:0000256" key="2">
    <source>
        <dbReference type="ARBA" id="ARBA00023136"/>
    </source>
</evidence>
<dbReference type="InterPro" id="IPR044839">
    <property type="entry name" value="NDR1-like"/>
</dbReference>
<name>A0AAP0MFK6_9ROSI</name>
<dbReference type="PANTHER" id="PTHR31415:SF52">
    <property type="entry name" value="LATE EMBRYOGENESIS ABUNDANT (LEA) HYDROXYPROLINE-RICH GLYCOPROTEIN FAMILY-RELATED"/>
    <property type="match status" value="1"/>
</dbReference>
<dbReference type="GO" id="GO:0009506">
    <property type="term" value="C:plasmodesma"/>
    <property type="evidence" value="ECO:0007669"/>
    <property type="project" value="TreeGrafter"/>
</dbReference>
<organism evidence="4 5">
    <name type="scientific">Citrus x changshan-huyou</name>
    <dbReference type="NCBI Taxonomy" id="2935761"/>
    <lineage>
        <taxon>Eukaryota</taxon>
        <taxon>Viridiplantae</taxon>
        <taxon>Streptophyta</taxon>
        <taxon>Embryophyta</taxon>
        <taxon>Tracheophyta</taxon>
        <taxon>Spermatophyta</taxon>
        <taxon>Magnoliopsida</taxon>
        <taxon>eudicotyledons</taxon>
        <taxon>Gunneridae</taxon>
        <taxon>Pentapetalae</taxon>
        <taxon>rosids</taxon>
        <taxon>malvids</taxon>
        <taxon>Sapindales</taxon>
        <taxon>Rutaceae</taxon>
        <taxon>Aurantioideae</taxon>
        <taxon>Citrus</taxon>
    </lineage>
</organism>
<comment type="caution">
    <text evidence="4">The sequence shown here is derived from an EMBL/GenBank/DDBJ whole genome shotgun (WGS) entry which is preliminary data.</text>
</comment>
<evidence type="ECO:0000313" key="4">
    <source>
        <dbReference type="EMBL" id="KAK9209572.1"/>
    </source>
</evidence>
<evidence type="ECO:0000256" key="1">
    <source>
        <dbReference type="ARBA" id="ARBA00004370"/>
    </source>
</evidence>
<protein>
    <recommendedName>
        <fullName evidence="6">Late embryogenesis abundant protein LEA-2 subgroup domain-containing protein</fullName>
    </recommendedName>
</protein>
<comment type="subcellular location">
    <subcellularLocation>
        <location evidence="1">Membrane</location>
    </subcellularLocation>
</comment>
<reference evidence="4 5" key="1">
    <citation type="submission" date="2024-05" db="EMBL/GenBank/DDBJ databases">
        <title>Haplotype-resolved chromosome-level genome assembly of Huyou (Citrus changshanensis).</title>
        <authorList>
            <person name="Miao C."/>
            <person name="Chen W."/>
            <person name="Wu Y."/>
            <person name="Wang L."/>
            <person name="Zhao S."/>
            <person name="Grierson D."/>
            <person name="Xu C."/>
            <person name="Chen K."/>
        </authorList>
    </citation>
    <scope>NUCLEOTIDE SEQUENCE [LARGE SCALE GENOMIC DNA]</scope>
    <source>
        <strain evidence="4">01-14</strain>
        <tissue evidence="4">Leaf</tissue>
    </source>
</reference>
<keyword evidence="2 3" id="KW-0472">Membrane</keyword>
<evidence type="ECO:0008006" key="6">
    <source>
        <dbReference type="Google" id="ProtNLM"/>
    </source>
</evidence>
<keyword evidence="3" id="KW-1133">Transmembrane helix</keyword>
<dbReference type="GO" id="GO:0098542">
    <property type="term" value="P:defense response to other organism"/>
    <property type="evidence" value="ECO:0007669"/>
    <property type="project" value="InterPro"/>
</dbReference>
<dbReference type="EMBL" id="JBCGBO010000004">
    <property type="protein sequence ID" value="KAK9209572.1"/>
    <property type="molecule type" value="Genomic_DNA"/>
</dbReference>
<accession>A0AAP0MFK6</accession>
<keyword evidence="5" id="KW-1185">Reference proteome</keyword>
<evidence type="ECO:0000313" key="5">
    <source>
        <dbReference type="Proteomes" id="UP001428341"/>
    </source>
</evidence>
<dbReference type="AlphaFoldDB" id="A0AAP0MFK6"/>
<proteinExistence type="predicted"/>
<dbReference type="Proteomes" id="UP001428341">
    <property type="component" value="Unassembled WGS sequence"/>
</dbReference>
<dbReference type="PANTHER" id="PTHR31415">
    <property type="entry name" value="OS05G0367900 PROTEIN"/>
    <property type="match status" value="1"/>
</dbReference>
<dbReference type="GO" id="GO:0005886">
    <property type="term" value="C:plasma membrane"/>
    <property type="evidence" value="ECO:0007669"/>
    <property type="project" value="TreeGrafter"/>
</dbReference>
<feature type="transmembrane region" description="Helical" evidence="3">
    <location>
        <begin position="12"/>
        <end position="30"/>
    </location>
</feature>
<evidence type="ECO:0000256" key="3">
    <source>
        <dbReference type="SAM" id="Phobius"/>
    </source>
</evidence>
<gene>
    <name evidence="4" type="ORF">WN944_001939</name>
</gene>